<keyword evidence="1" id="KW-0472">Membrane</keyword>
<proteinExistence type="predicted"/>
<organism evidence="2 3">
    <name type="scientific">Lactococcus nasutitermitis</name>
    <dbReference type="NCBI Taxonomy" id="1652957"/>
    <lineage>
        <taxon>Bacteria</taxon>
        <taxon>Bacillati</taxon>
        <taxon>Bacillota</taxon>
        <taxon>Bacilli</taxon>
        <taxon>Lactobacillales</taxon>
        <taxon>Streptococcaceae</taxon>
        <taxon>Lactococcus</taxon>
    </lineage>
</organism>
<evidence type="ECO:0000313" key="2">
    <source>
        <dbReference type="EMBL" id="MFC4652834.1"/>
    </source>
</evidence>
<evidence type="ECO:0000313" key="3">
    <source>
        <dbReference type="Proteomes" id="UP001595987"/>
    </source>
</evidence>
<feature type="transmembrane region" description="Helical" evidence="1">
    <location>
        <begin position="12"/>
        <end position="32"/>
    </location>
</feature>
<dbReference type="EMBL" id="JBHSGD010000005">
    <property type="protein sequence ID" value="MFC4652834.1"/>
    <property type="molecule type" value="Genomic_DNA"/>
</dbReference>
<feature type="transmembrane region" description="Helical" evidence="1">
    <location>
        <begin position="63"/>
        <end position="83"/>
    </location>
</feature>
<protein>
    <submittedName>
        <fullName evidence="2">VC0807 family protein</fullName>
    </submittedName>
</protein>
<evidence type="ECO:0000256" key="1">
    <source>
        <dbReference type="SAM" id="Phobius"/>
    </source>
</evidence>
<feature type="transmembrane region" description="Helical" evidence="1">
    <location>
        <begin position="38"/>
        <end position="56"/>
    </location>
</feature>
<reference evidence="3" key="1">
    <citation type="journal article" date="2019" name="Int. J. Syst. Evol. Microbiol.">
        <title>The Global Catalogue of Microorganisms (GCM) 10K type strain sequencing project: providing services to taxonomists for standard genome sequencing and annotation.</title>
        <authorList>
            <consortium name="The Broad Institute Genomics Platform"/>
            <consortium name="The Broad Institute Genome Sequencing Center for Infectious Disease"/>
            <person name="Wu L."/>
            <person name="Ma J."/>
        </authorList>
    </citation>
    <scope>NUCLEOTIDE SEQUENCE [LARGE SCALE GENOMIC DNA]</scope>
    <source>
        <strain evidence="3">CCUG 63287</strain>
    </source>
</reference>
<keyword evidence="1" id="KW-0812">Transmembrane</keyword>
<feature type="transmembrane region" description="Helical" evidence="1">
    <location>
        <begin position="95"/>
        <end position="118"/>
    </location>
</feature>
<feature type="transmembrane region" description="Helical" evidence="1">
    <location>
        <begin position="138"/>
        <end position="164"/>
    </location>
</feature>
<sequence>MNSEKNQVKSAILSFIFAIILPVFAYLALKMMDFSDTLALGVASAFPVILTLYSGLKRRKINPIGMVAICGFLISILAVYLSHGNDMAFKLWHPILTGTIGIVLLFSLAINRPLLGILSKTKAIAQEISNENPEEMRLLFMFLTLYTGLIFALHSTLTIVLALILSTTEFVVISKGVDILAIILLIAGIYLIQKRLVIED</sequence>
<dbReference type="Proteomes" id="UP001595987">
    <property type="component" value="Unassembled WGS sequence"/>
</dbReference>
<accession>A0ABV9JHM5</accession>
<gene>
    <name evidence="2" type="ORF">ACFO26_07910</name>
</gene>
<dbReference type="RefSeq" id="WP_213533143.1">
    <property type="nucleotide sequence ID" value="NZ_BOVQ01000001.1"/>
</dbReference>
<name>A0ABV9JHM5_9LACT</name>
<keyword evidence="1" id="KW-1133">Transmembrane helix</keyword>
<comment type="caution">
    <text evidence="2">The sequence shown here is derived from an EMBL/GenBank/DDBJ whole genome shotgun (WGS) entry which is preliminary data.</text>
</comment>
<keyword evidence="3" id="KW-1185">Reference proteome</keyword>
<dbReference type="NCBIfam" id="NF041646">
    <property type="entry name" value="VC0807_fam"/>
    <property type="match status" value="1"/>
</dbReference>
<feature type="transmembrane region" description="Helical" evidence="1">
    <location>
        <begin position="170"/>
        <end position="192"/>
    </location>
</feature>